<comment type="caution">
    <text evidence="13">The sequence shown here is derived from an EMBL/GenBank/DDBJ whole genome shotgun (WGS) entry which is preliminary data.</text>
</comment>
<feature type="domain" description="Cation/H+ exchanger transmembrane" evidence="11">
    <location>
        <begin position="43"/>
        <end position="444"/>
    </location>
</feature>
<dbReference type="PANTHER" id="PTHR32468:SF164">
    <property type="entry name" value="OS05G0485000 PROTEIN"/>
    <property type="match status" value="1"/>
</dbReference>
<dbReference type="GO" id="GO:1902600">
    <property type="term" value="P:proton transmembrane transport"/>
    <property type="evidence" value="ECO:0007669"/>
    <property type="project" value="InterPro"/>
</dbReference>
<evidence type="ECO:0000256" key="4">
    <source>
        <dbReference type="ARBA" id="ARBA00022692"/>
    </source>
</evidence>
<evidence type="ECO:0000256" key="10">
    <source>
        <dbReference type="SAM" id="Phobius"/>
    </source>
</evidence>
<evidence type="ECO:0000256" key="3">
    <source>
        <dbReference type="ARBA" id="ARBA00022538"/>
    </source>
</evidence>
<dbReference type="InterPro" id="IPR057290">
    <property type="entry name" value="CHX17_C"/>
</dbReference>
<feature type="transmembrane region" description="Helical" evidence="10">
    <location>
        <begin position="428"/>
        <end position="448"/>
    </location>
</feature>
<sequence length="802" mass="89909">MTKICLNDQANGFMQFHHFSASKFDPLPSLALQILALSLVPRFIHKLLSPLNQPIFVSQLLGGILFSPWVLGYPFLIDLNRQDKDGNFVRYGITQFAFNSERIDVLDILAHFSSMFFLFKVGLQMDPGVLKKASRRHYVIGFCCYFLSFGFGGTIRNFLITFFPDEKDKKGDILFNRSNSDKLTTVFSMTSFPAVHCILNDLNMLNSEIGQLASSTAMISDFLRLFKQFAFLIASVYKHQHKTELIVIVLSFSGLIIYILLIARPAALWMVKSTPEGSAVKELYISLIMMSVLLCGLASEFAGFSPAVGTFFLGLALPDGPPLGEALVHKLDYLITVFFMPLNIGMVGMRTDIHQVRRKFLWRALVTMIFCFIGKIVGIMFAGVRYFGVSRKDGFLIGLIVNLKGIVEIIMLNGWVEDKVTDLGMNTVIVLSFVVIATVVTPLVNYMYDPSRKFLAYKRKNMVSRSNSLGLHVLVCVNTQDDVPAIIKLLEASNPTKIYPLKVFILHLIELVGRASPLLTAHPLSKRSSTAKPNETDRIISAFEKFQQWNQKTVTIEPYSTTSPYASMHNDICTMSVDKKTSLVIFPFHPQDTTSLRNDLGRPAISNRNIRILFQNLLGSSPCTVGVLIEGNNQQAKITSISPDMPLNVTVLFFGGPDDREALSFATNMIHHPYVFVTVIRFLFPTNLSSSESIDYNIGQKLLDDKLIDYFKRKVMQVPTSKVKEIYVKDGSEAIWAIRSLHDDFDLMIVGRKQITESNIISGLDDGFLECEELGVIGDIVSSSDYKTDGSILIFHHPTDIN</sequence>
<feature type="domain" description="Cation/H(+) antiporter C-terminal" evidence="12">
    <location>
        <begin position="647"/>
        <end position="796"/>
    </location>
</feature>
<dbReference type="GO" id="GO:0006813">
    <property type="term" value="P:potassium ion transport"/>
    <property type="evidence" value="ECO:0007669"/>
    <property type="project" value="UniProtKB-KW"/>
</dbReference>
<feature type="transmembrane region" description="Helical" evidence="10">
    <location>
        <begin position="245"/>
        <end position="271"/>
    </location>
</feature>
<feature type="transmembrane region" description="Helical" evidence="10">
    <location>
        <begin position="395"/>
        <end position="416"/>
    </location>
</feature>
<keyword evidence="14" id="KW-1185">Reference proteome</keyword>
<evidence type="ECO:0000256" key="9">
    <source>
        <dbReference type="ARBA" id="ARBA00038341"/>
    </source>
</evidence>
<reference evidence="13" key="1">
    <citation type="submission" date="2022-04" db="EMBL/GenBank/DDBJ databases">
        <title>A functionally conserved STORR gene fusion in Papaver species that diverged 16.8 million years ago.</title>
        <authorList>
            <person name="Catania T."/>
        </authorList>
    </citation>
    <scope>NUCLEOTIDE SEQUENCE</scope>
    <source>
        <strain evidence="13">S-188037</strain>
    </source>
</reference>
<keyword evidence="8 10" id="KW-0472">Membrane</keyword>
<dbReference type="GO" id="GO:0006885">
    <property type="term" value="P:regulation of pH"/>
    <property type="evidence" value="ECO:0007669"/>
    <property type="project" value="TreeGrafter"/>
</dbReference>
<dbReference type="AlphaFoldDB" id="A0AAD4S0B0"/>
<dbReference type="Pfam" id="PF00999">
    <property type="entry name" value="Na_H_Exchanger"/>
    <property type="match status" value="1"/>
</dbReference>
<name>A0AAD4S0B0_9MAGN</name>
<evidence type="ECO:0008006" key="15">
    <source>
        <dbReference type="Google" id="ProtNLM"/>
    </source>
</evidence>
<feature type="transmembrane region" description="Helical" evidence="10">
    <location>
        <begin position="361"/>
        <end position="383"/>
    </location>
</feature>
<comment type="similarity">
    <text evidence="9">Belongs to the monovalent cation:proton antiporter 2 (CPA2) transporter (TC 2.A.37) family. CHX (TC 2.A.37.4) subfamily.</text>
</comment>
<keyword evidence="4 10" id="KW-0812">Transmembrane</keyword>
<evidence type="ECO:0000256" key="8">
    <source>
        <dbReference type="ARBA" id="ARBA00023136"/>
    </source>
</evidence>
<dbReference type="InterPro" id="IPR038770">
    <property type="entry name" value="Na+/solute_symporter_sf"/>
</dbReference>
<evidence type="ECO:0000256" key="5">
    <source>
        <dbReference type="ARBA" id="ARBA00022958"/>
    </source>
</evidence>
<evidence type="ECO:0000256" key="2">
    <source>
        <dbReference type="ARBA" id="ARBA00022448"/>
    </source>
</evidence>
<dbReference type="EMBL" id="JAJJMB010016669">
    <property type="protein sequence ID" value="KAI3845415.1"/>
    <property type="molecule type" value="Genomic_DNA"/>
</dbReference>
<evidence type="ECO:0000313" key="13">
    <source>
        <dbReference type="EMBL" id="KAI3845415.1"/>
    </source>
</evidence>
<feature type="transmembrane region" description="Helical" evidence="10">
    <location>
        <begin position="333"/>
        <end position="349"/>
    </location>
</feature>
<protein>
    <recommendedName>
        <fullName evidence="15">Cation/H+ exchanger domain-containing protein</fullName>
    </recommendedName>
</protein>
<feature type="transmembrane region" description="Helical" evidence="10">
    <location>
        <begin position="283"/>
        <end position="313"/>
    </location>
</feature>
<feature type="transmembrane region" description="Helical" evidence="10">
    <location>
        <begin position="138"/>
        <end position="163"/>
    </location>
</feature>
<keyword evidence="2" id="KW-0813">Transport</keyword>
<dbReference type="GO" id="GO:0015297">
    <property type="term" value="F:antiporter activity"/>
    <property type="evidence" value="ECO:0007669"/>
    <property type="project" value="InterPro"/>
</dbReference>
<keyword evidence="7" id="KW-0406">Ion transport</keyword>
<dbReference type="Pfam" id="PF23259">
    <property type="entry name" value="CHX17_C"/>
    <property type="match status" value="1"/>
</dbReference>
<accession>A0AAD4S0B0</accession>
<dbReference type="GO" id="GO:0012505">
    <property type="term" value="C:endomembrane system"/>
    <property type="evidence" value="ECO:0007669"/>
    <property type="project" value="TreeGrafter"/>
</dbReference>
<proteinExistence type="inferred from homology"/>
<dbReference type="InterPro" id="IPR050794">
    <property type="entry name" value="CPA2_transporter"/>
</dbReference>
<dbReference type="Gene3D" id="1.20.1530.20">
    <property type="match status" value="1"/>
</dbReference>
<dbReference type="Proteomes" id="UP001202328">
    <property type="component" value="Unassembled WGS sequence"/>
</dbReference>
<evidence type="ECO:0000256" key="6">
    <source>
        <dbReference type="ARBA" id="ARBA00022989"/>
    </source>
</evidence>
<evidence type="ECO:0000259" key="11">
    <source>
        <dbReference type="Pfam" id="PF00999"/>
    </source>
</evidence>
<dbReference type="InterPro" id="IPR006153">
    <property type="entry name" value="Cation/H_exchanger_TM"/>
</dbReference>
<dbReference type="PANTHER" id="PTHR32468">
    <property type="entry name" value="CATION/H + ANTIPORTER"/>
    <property type="match status" value="1"/>
</dbReference>
<dbReference type="GO" id="GO:0016020">
    <property type="term" value="C:membrane"/>
    <property type="evidence" value="ECO:0007669"/>
    <property type="project" value="UniProtKB-SubCell"/>
</dbReference>
<organism evidence="13 14">
    <name type="scientific">Papaver atlanticum</name>
    <dbReference type="NCBI Taxonomy" id="357466"/>
    <lineage>
        <taxon>Eukaryota</taxon>
        <taxon>Viridiplantae</taxon>
        <taxon>Streptophyta</taxon>
        <taxon>Embryophyta</taxon>
        <taxon>Tracheophyta</taxon>
        <taxon>Spermatophyta</taxon>
        <taxon>Magnoliopsida</taxon>
        <taxon>Ranunculales</taxon>
        <taxon>Papaveraceae</taxon>
        <taxon>Papaveroideae</taxon>
        <taxon>Papaver</taxon>
    </lineage>
</organism>
<comment type="subcellular location">
    <subcellularLocation>
        <location evidence="1">Membrane</location>
        <topology evidence="1">Multi-pass membrane protein</topology>
    </subcellularLocation>
</comment>
<keyword evidence="5" id="KW-0630">Potassium</keyword>
<feature type="transmembrane region" description="Helical" evidence="10">
    <location>
        <begin position="56"/>
        <end position="76"/>
    </location>
</feature>
<evidence type="ECO:0000256" key="1">
    <source>
        <dbReference type="ARBA" id="ARBA00004141"/>
    </source>
</evidence>
<evidence type="ECO:0000313" key="14">
    <source>
        <dbReference type="Proteomes" id="UP001202328"/>
    </source>
</evidence>
<evidence type="ECO:0000256" key="7">
    <source>
        <dbReference type="ARBA" id="ARBA00023065"/>
    </source>
</evidence>
<keyword evidence="3" id="KW-0633">Potassium transport</keyword>
<evidence type="ECO:0000259" key="12">
    <source>
        <dbReference type="Pfam" id="PF23259"/>
    </source>
</evidence>
<keyword evidence="6 10" id="KW-1133">Transmembrane helix</keyword>
<gene>
    <name evidence="13" type="ORF">MKW98_029066</name>
</gene>